<organism evidence="2 3">
    <name type="scientific">Nonomuraea deserti</name>
    <dbReference type="NCBI Taxonomy" id="1848322"/>
    <lineage>
        <taxon>Bacteria</taxon>
        <taxon>Bacillati</taxon>
        <taxon>Actinomycetota</taxon>
        <taxon>Actinomycetes</taxon>
        <taxon>Streptosporangiales</taxon>
        <taxon>Streptosporangiaceae</taxon>
        <taxon>Nonomuraea</taxon>
    </lineage>
</organism>
<feature type="chain" id="PRO_5020720833" description="Lactococcin 972 family bacteriocin" evidence="1">
    <location>
        <begin position="45"/>
        <end position="156"/>
    </location>
</feature>
<dbReference type="Proteomes" id="UP000295258">
    <property type="component" value="Unassembled WGS sequence"/>
</dbReference>
<accession>A0A4V2Y8Z8</accession>
<comment type="caution">
    <text evidence="2">The sequence shown here is derived from an EMBL/GenBank/DDBJ whole genome shotgun (WGS) entry which is preliminary data.</text>
</comment>
<keyword evidence="3" id="KW-1185">Reference proteome</keyword>
<feature type="signal peptide" evidence="1">
    <location>
        <begin position="1"/>
        <end position="44"/>
    </location>
</feature>
<gene>
    <name evidence="2" type="ORF">E1292_36260</name>
</gene>
<sequence length="156" mass="17194">MSLVPGTTGTPKRGGNPMRKTLAIAALAGSMAVTGIALTPAAQAATQSTATTTAAASYTGGSWGKFFSSDRKAYTFGKTWKQHGKVYTKWYGVDRHGGKKAWVWFEVYQNGHWKRFNKAWDGKVVGSWSGRGIRKAYTFTCWAGKFDNCGRKYRIY</sequence>
<evidence type="ECO:0000313" key="3">
    <source>
        <dbReference type="Proteomes" id="UP000295258"/>
    </source>
</evidence>
<dbReference type="AlphaFoldDB" id="A0A4V2Y8Z8"/>
<name>A0A4V2Y8Z8_9ACTN</name>
<keyword evidence="1" id="KW-0732">Signal</keyword>
<evidence type="ECO:0000313" key="2">
    <source>
        <dbReference type="EMBL" id="TDC97875.1"/>
    </source>
</evidence>
<protein>
    <recommendedName>
        <fullName evidence="4">Lactococcin 972 family bacteriocin</fullName>
    </recommendedName>
</protein>
<proteinExistence type="predicted"/>
<evidence type="ECO:0008006" key="4">
    <source>
        <dbReference type="Google" id="ProtNLM"/>
    </source>
</evidence>
<reference evidence="2 3" key="1">
    <citation type="submission" date="2019-03" db="EMBL/GenBank/DDBJ databases">
        <title>Draft genome sequences of novel Actinobacteria.</title>
        <authorList>
            <person name="Sahin N."/>
            <person name="Ay H."/>
            <person name="Saygin H."/>
        </authorList>
    </citation>
    <scope>NUCLEOTIDE SEQUENCE [LARGE SCALE GENOMIC DNA]</scope>
    <source>
        <strain evidence="2 3">KC310</strain>
    </source>
</reference>
<evidence type="ECO:0000256" key="1">
    <source>
        <dbReference type="SAM" id="SignalP"/>
    </source>
</evidence>
<dbReference type="EMBL" id="SMKO01000146">
    <property type="protein sequence ID" value="TDC97875.1"/>
    <property type="molecule type" value="Genomic_DNA"/>
</dbReference>